<gene>
    <name evidence="3" type="ORF">ACMD2_20175</name>
</gene>
<dbReference type="PANTHER" id="PTHR46328:SF27">
    <property type="entry name" value="OS12G0287500 PROTEIN"/>
    <property type="match status" value="1"/>
</dbReference>
<comment type="caution">
    <text evidence="3">The sequence shown here is derived from an EMBL/GenBank/DDBJ whole genome shotgun (WGS) entry which is preliminary data.</text>
</comment>
<dbReference type="Pfam" id="PF03101">
    <property type="entry name" value="FAR1"/>
    <property type="match status" value="1"/>
</dbReference>
<dbReference type="STRING" id="4615.A0A199UUC9"/>
<dbReference type="AlphaFoldDB" id="A0A199UUC9"/>
<name>A0A199UUC9_ANACO</name>
<accession>A0A199UUC9</accession>
<evidence type="ECO:0000313" key="4">
    <source>
        <dbReference type="Proteomes" id="UP000092600"/>
    </source>
</evidence>
<dbReference type="EMBL" id="LSRQ01004954">
    <property type="protein sequence ID" value="OAY68393.1"/>
    <property type="molecule type" value="Genomic_DNA"/>
</dbReference>
<evidence type="ECO:0000256" key="1">
    <source>
        <dbReference type="SAM" id="MobiDB-lite"/>
    </source>
</evidence>
<dbReference type="Proteomes" id="UP000092600">
    <property type="component" value="Unassembled WGS sequence"/>
</dbReference>
<feature type="non-terminal residue" evidence="3">
    <location>
        <position position="1"/>
    </location>
</feature>
<organism evidence="3 4">
    <name type="scientific">Ananas comosus</name>
    <name type="common">Pineapple</name>
    <name type="synonym">Ananas ananas</name>
    <dbReference type="NCBI Taxonomy" id="4615"/>
    <lineage>
        <taxon>Eukaryota</taxon>
        <taxon>Viridiplantae</taxon>
        <taxon>Streptophyta</taxon>
        <taxon>Embryophyta</taxon>
        <taxon>Tracheophyta</taxon>
        <taxon>Spermatophyta</taxon>
        <taxon>Magnoliopsida</taxon>
        <taxon>Liliopsida</taxon>
        <taxon>Poales</taxon>
        <taxon>Bromeliaceae</taxon>
        <taxon>Bromelioideae</taxon>
        <taxon>Ananas</taxon>
    </lineage>
</organism>
<feature type="compositionally biased region" description="Basic and acidic residues" evidence="1">
    <location>
        <begin position="128"/>
        <end position="141"/>
    </location>
</feature>
<feature type="domain" description="FAR1" evidence="2">
    <location>
        <begin position="88"/>
        <end position="182"/>
    </location>
</feature>
<evidence type="ECO:0000259" key="2">
    <source>
        <dbReference type="Pfam" id="PF03101"/>
    </source>
</evidence>
<dbReference type="PANTHER" id="PTHR46328">
    <property type="entry name" value="FAR-RED IMPAIRED RESPONSIVE (FAR1) FAMILY PROTEIN-RELATED"/>
    <property type="match status" value="1"/>
</dbReference>
<sequence length="215" mass="25110">KMAKNKEIISYSEDLVANNVVTSPVSVTESQDEIDDHEGSSQMNSEEYYESLFLDSIQNRSNYGEDMKTSHHEPFIAQLLHDEEEVKRFYNLYAYKTGFSIRKTTHYKAKKKKDNIVTALHYVCSKEGQSKPKVRDQENKGTPKKQMQHTQTGCKAHLRVKRTNDGKWEVVVFVREHNHALVASPSKARFLRSHQYLNKSNYVIYGRKRRKSTEY</sequence>
<evidence type="ECO:0000313" key="3">
    <source>
        <dbReference type="EMBL" id="OAY68393.1"/>
    </source>
</evidence>
<reference evidence="3 4" key="1">
    <citation type="journal article" date="2016" name="DNA Res.">
        <title>The draft genome of MD-2 pineapple using hybrid error correction of long reads.</title>
        <authorList>
            <person name="Redwan R.M."/>
            <person name="Saidin A."/>
            <person name="Kumar S.V."/>
        </authorList>
    </citation>
    <scope>NUCLEOTIDE SEQUENCE [LARGE SCALE GENOMIC DNA]</scope>
    <source>
        <strain evidence="4">cv. MD2</strain>
        <tissue evidence="3">Leaf</tissue>
    </source>
</reference>
<proteinExistence type="predicted"/>
<protein>
    <submittedName>
        <fullName evidence="3">Protein FAR1-RELATED SEQUENCE 5</fullName>
    </submittedName>
</protein>
<feature type="region of interest" description="Disordered" evidence="1">
    <location>
        <begin position="128"/>
        <end position="153"/>
    </location>
</feature>
<dbReference type="InterPro" id="IPR004330">
    <property type="entry name" value="FAR1_DNA_bnd_dom"/>
</dbReference>